<dbReference type="NCBIfam" id="TIGR01011">
    <property type="entry name" value="rpsB_bact"/>
    <property type="match status" value="1"/>
</dbReference>
<dbReference type="Pfam" id="PF00318">
    <property type="entry name" value="Ribosomal_S2"/>
    <property type="match status" value="1"/>
</dbReference>
<evidence type="ECO:0000313" key="7">
    <source>
        <dbReference type="EMBL" id="PIR08026.1"/>
    </source>
</evidence>
<dbReference type="PANTHER" id="PTHR12534:SF0">
    <property type="entry name" value="SMALL RIBOSOMAL SUBUNIT PROTEIN US2M"/>
    <property type="match status" value="1"/>
</dbReference>
<reference evidence="7 8" key="1">
    <citation type="submission" date="2017-09" db="EMBL/GenBank/DDBJ databases">
        <title>Depth-based differentiation of microbial function through sediment-hosted aquifers and enrichment of novel symbionts in the deep terrestrial subsurface.</title>
        <authorList>
            <person name="Probst A.J."/>
            <person name="Ladd B."/>
            <person name="Jarett J.K."/>
            <person name="Geller-Mcgrath D.E."/>
            <person name="Sieber C.M."/>
            <person name="Emerson J.B."/>
            <person name="Anantharaman K."/>
            <person name="Thomas B.C."/>
            <person name="Malmstrom R."/>
            <person name="Stieglmeier M."/>
            <person name="Klingl A."/>
            <person name="Woyke T."/>
            <person name="Ryan C.M."/>
            <person name="Banfield J.F."/>
        </authorList>
    </citation>
    <scope>NUCLEOTIDE SEQUENCE [LARGE SCALE GENOMIC DNA]</scope>
    <source>
        <strain evidence="7">CG11_big_fil_rev_8_21_14_0_20_37_11</strain>
    </source>
</reference>
<evidence type="ECO:0000256" key="2">
    <source>
        <dbReference type="ARBA" id="ARBA00022980"/>
    </source>
</evidence>
<dbReference type="Gene3D" id="3.40.50.10490">
    <property type="entry name" value="Glucose-6-phosphate isomerase like protein, domain 1"/>
    <property type="match status" value="1"/>
</dbReference>
<dbReference type="InterPro" id="IPR005706">
    <property type="entry name" value="Ribosomal_uS2_bac/mit/plastid"/>
</dbReference>
<evidence type="ECO:0000256" key="1">
    <source>
        <dbReference type="ARBA" id="ARBA00006242"/>
    </source>
</evidence>
<dbReference type="InterPro" id="IPR023591">
    <property type="entry name" value="Ribosomal_uS2_flav_dom_sf"/>
</dbReference>
<dbReference type="EMBL" id="PCWS01000114">
    <property type="protein sequence ID" value="PIR08026.1"/>
    <property type="molecule type" value="Genomic_DNA"/>
</dbReference>
<keyword evidence="3 5" id="KW-0687">Ribonucleoprotein</keyword>
<dbReference type="GO" id="GO:0003735">
    <property type="term" value="F:structural constituent of ribosome"/>
    <property type="evidence" value="ECO:0007669"/>
    <property type="project" value="InterPro"/>
</dbReference>
<dbReference type="PRINTS" id="PR00395">
    <property type="entry name" value="RIBOSOMALS2"/>
</dbReference>
<organism evidence="7 8">
    <name type="scientific">Candidatus Gottesmanbacteria bacterium CG11_big_fil_rev_8_21_14_0_20_37_11</name>
    <dbReference type="NCBI Taxonomy" id="1974575"/>
    <lineage>
        <taxon>Bacteria</taxon>
        <taxon>Candidatus Gottesmaniibacteriota</taxon>
    </lineage>
</organism>
<dbReference type="InterPro" id="IPR001865">
    <property type="entry name" value="Ribosomal_uS2"/>
</dbReference>
<evidence type="ECO:0000256" key="5">
    <source>
        <dbReference type="HAMAP-Rule" id="MF_00291"/>
    </source>
</evidence>
<comment type="similarity">
    <text evidence="1 5">Belongs to the universal ribosomal protein uS2 family.</text>
</comment>
<dbReference type="AlphaFoldDB" id="A0A2H0NIL8"/>
<comment type="caution">
    <text evidence="7">The sequence shown here is derived from an EMBL/GenBank/DDBJ whole genome shotgun (WGS) entry which is preliminary data.</text>
</comment>
<keyword evidence="2 5" id="KW-0689">Ribosomal protein</keyword>
<dbReference type="CDD" id="cd01425">
    <property type="entry name" value="RPS2"/>
    <property type="match status" value="1"/>
</dbReference>
<proteinExistence type="inferred from homology"/>
<name>A0A2H0NIL8_9BACT</name>
<evidence type="ECO:0000313" key="8">
    <source>
        <dbReference type="Proteomes" id="UP000230707"/>
    </source>
</evidence>
<evidence type="ECO:0000256" key="3">
    <source>
        <dbReference type="ARBA" id="ARBA00023274"/>
    </source>
</evidence>
<dbReference type="Proteomes" id="UP000230707">
    <property type="component" value="Unassembled WGS sequence"/>
</dbReference>
<dbReference type="GO" id="GO:0022627">
    <property type="term" value="C:cytosolic small ribosomal subunit"/>
    <property type="evidence" value="ECO:0007669"/>
    <property type="project" value="TreeGrafter"/>
</dbReference>
<gene>
    <name evidence="5 7" type="primary">rpsB</name>
    <name evidence="7" type="ORF">COV53_05150</name>
</gene>
<feature type="compositionally biased region" description="Basic and acidic residues" evidence="6">
    <location>
        <begin position="249"/>
        <end position="300"/>
    </location>
</feature>
<accession>A0A2H0NIL8</accession>
<evidence type="ECO:0000256" key="4">
    <source>
        <dbReference type="ARBA" id="ARBA00035256"/>
    </source>
</evidence>
<sequence length="309" mass="34981">MKDIALKDLLEAGCHFGHKSQKWHPKASKFIYQKKEGIHIIDLVKTRDGMKKAGERVKTLALEGKVLLVVATKRQAKGIVTEMVKNAGIPYMTNRWVGGFITNWEEVKKNIDKVNMMKKEKEEGGWQKFPKHEQVKLDKDLRKLELVYGGVAQLTSIPDAVFIIDIKKEDICLKEVRQKDIVSVAIVDTNSNPDLVHYVIPANDDAVGSIQFIAKYIIDAYVEGRNILKKQEKGKDEIKNPTILSTGKNEEIKTDKIASEQNVKDENRKKEEEVKSDSSKAKGKGVKKEVNKKKAVEKTKTNTKKKTSK</sequence>
<dbReference type="Gene3D" id="1.10.287.610">
    <property type="entry name" value="Helix hairpin bin"/>
    <property type="match status" value="1"/>
</dbReference>
<dbReference type="SUPFAM" id="SSF52313">
    <property type="entry name" value="Ribosomal protein S2"/>
    <property type="match status" value="1"/>
</dbReference>
<evidence type="ECO:0000256" key="6">
    <source>
        <dbReference type="SAM" id="MobiDB-lite"/>
    </source>
</evidence>
<feature type="region of interest" description="Disordered" evidence="6">
    <location>
        <begin position="249"/>
        <end position="309"/>
    </location>
</feature>
<dbReference type="PANTHER" id="PTHR12534">
    <property type="entry name" value="30S RIBOSOMAL PROTEIN S2 PROKARYOTIC AND ORGANELLAR"/>
    <property type="match status" value="1"/>
</dbReference>
<dbReference type="HAMAP" id="MF_00291_B">
    <property type="entry name" value="Ribosomal_uS2_B"/>
    <property type="match status" value="1"/>
</dbReference>
<protein>
    <recommendedName>
        <fullName evidence="4 5">Small ribosomal subunit protein uS2</fullName>
    </recommendedName>
</protein>
<dbReference type="GO" id="GO:0006412">
    <property type="term" value="P:translation"/>
    <property type="evidence" value="ECO:0007669"/>
    <property type="project" value="UniProtKB-UniRule"/>
</dbReference>